<gene>
    <name evidence="1" type="ORF">Pint_34406</name>
</gene>
<sequence length="155" mass="17346">MSKFNVPPPPPPPLPRPLYKQRSWSPDAERDEAWQRRKGNYKMHCCRQRSKSVTDDDLQELKGSIELGFGFEPDSPVLDPKLSDTLPALGFYCAVNKQYSNRLSRSSSTSSIFSDSDSCSSSTIFDAGEDPETVKVRLRQWAQVVACSVRQSAGD</sequence>
<protein>
    <submittedName>
        <fullName evidence="1">Uncharacterized protein</fullName>
    </submittedName>
</protein>
<evidence type="ECO:0000313" key="1">
    <source>
        <dbReference type="EMBL" id="KAJ0011127.1"/>
    </source>
</evidence>
<dbReference type="Proteomes" id="UP001163603">
    <property type="component" value="Chromosome 14"/>
</dbReference>
<keyword evidence="2" id="KW-1185">Reference proteome</keyword>
<evidence type="ECO:0000313" key="2">
    <source>
        <dbReference type="Proteomes" id="UP001163603"/>
    </source>
</evidence>
<accession>A0ACC0X8G3</accession>
<organism evidence="1 2">
    <name type="scientific">Pistacia integerrima</name>
    <dbReference type="NCBI Taxonomy" id="434235"/>
    <lineage>
        <taxon>Eukaryota</taxon>
        <taxon>Viridiplantae</taxon>
        <taxon>Streptophyta</taxon>
        <taxon>Embryophyta</taxon>
        <taxon>Tracheophyta</taxon>
        <taxon>Spermatophyta</taxon>
        <taxon>Magnoliopsida</taxon>
        <taxon>eudicotyledons</taxon>
        <taxon>Gunneridae</taxon>
        <taxon>Pentapetalae</taxon>
        <taxon>rosids</taxon>
        <taxon>malvids</taxon>
        <taxon>Sapindales</taxon>
        <taxon>Anacardiaceae</taxon>
        <taxon>Pistacia</taxon>
    </lineage>
</organism>
<name>A0ACC0X8G3_9ROSI</name>
<reference evidence="2" key="1">
    <citation type="journal article" date="2023" name="G3 (Bethesda)">
        <title>Genome assembly and association tests identify interacting loci associated with vigor, precocity, and sex in interspecific pistachio rootstocks.</title>
        <authorList>
            <person name="Palmer W."/>
            <person name="Jacygrad E."/>
            <person name="Sagayaradj S."/>
            <person name="Cavanaugh K."/>
            <person name="Han R."/>
            <person name="Bertier L."/>
            <person name="Beede B."/>
            <person name="Kafkas S."/>
            <person name="Golino D."/>
            <person name="Preece J."/>
            <person name="Michelmore R."/>
        </authorList>
    </citation>
    <scope>NUCLEOTIDE SEQUENCE [LARGE SCALE GENOMIC DNA]</scope>
</reference>
<dbReference type="EMBL" id="CM047749">
    <property type="protein sequence ID" value="KAJ0011127.1"/>
    <property type="molecule type" value="Genomic_DNA"/>
</dbReference>
<proteinExistence type="predicted"/>
<comment type="caution">
    <text evidence="1">The sequence shown here is derived from an EMBL/GenBank/DDBJ whole genome shotgun (WGS) entry which is preliminary data.</text>
</comment>